<evidence type="ECO:0000256" key="5">
    <source>
        <dbReference type="ARBA" id="ARBA00049288"/>
    </source>
</evidence>
<dbReference type="GO" id="GO:0005737">
    <property type="term" value="C:cytoplasm"/>
    <property type="evidence" value="ECO:0007669"/>
    <property type="project" value="InterPro"/>
</dbReference>
<dbReference type="InterPro" id="IPR016142">
    <property type="entry name" value="Citrate_synth-like_lrg_a-sub"/>
</dbReference>
<name>A0A5M8QAW5_9MICO</name>
<keyword evidence="11" id="KW-0012">Acyltransferase</keyword>
<comment type="similarity">
    <text evidence="2 7 10">Belongs to the citrate synthase family.</text>
</comment>
<dbReference type="GO" id="GO:0036440">
    <property type="term" value="F:citrate synthase activity"/>
    <property type="evidence" value="ECO:0007669"/>
    <property type="project" value="UniProtKB-EC"/>
</dbReference>
<dbReference type="PRINTS" id="PR00143">
    <property type="entry name" value="CITRTSNTHASE"/>
</dbReference>
<dbReference type="EMBL" id="VOIR01000014">
    <property type="protein sequence ID" value="KAA6433127.1"/>
    <property type="molecule type" value="Genomic_DNA"/>
</dbReference>
<evidence type="ECO:0000256" key="3">
    <source>
        <dbReference type="ARBA" id="ARBA00022532"/>
    </source>
</evidence>
<evidence type="ECO:0000256" key="6">
    <source>
        <dbReference type="NCBIfam" id="TIGR01798"/>
    </source>
</evidence>
<feature type="active site" evidence="8">
    <location>
        <position position="359"/>
    </location>
</feature>
<evidence type="ECO:0000256" key="2">
    <source>
        <dbReference type="ARBA" id="ARBA00010566"/>
    </source>
</evidence>
<dbReference type="PANTHER" id="PTHR42871">
    <property type="entry name" value="CITRATE SYNTHASE"/>
    <property type="match status" value="1"/>
</dbReference>
<dbReference type="Proteomes" id="UP000323221">
    <property type="component" value="Unassembled WGS sequence"/>
</dbReference>
<dbReference type="InterPro" id="IPR019810">
    <property type="entry name" value="Citrate_synthase_AS"/>
</dbReference>
<evidence type="ECO:0000313" key="11">
    <source>
        <dbReference type="EMBL" id="KAA6433127.1"/>
    </source>
</evidence>
<organism evidence="11 12">
    <name type="scientific">Agrococcus sediminis</name>
    <dbReference type="NCBI Taxonomy" id="2599924"/>
    <lineage>
        <taxon>Bacteria</taxon>
        <taxon>Bacillati</taxon>
        <taxon>Actinomycetota</taxon>
        <taxon>Actinomycetes</taxon>
        <taxon>Micrococcales</taxon>
        <taxon>Microbacteriaceae</taxon>
        <taxon>Agrococcus</taxon>
    </lineage>
</organism>
<dbReference type="InterPro" id="IPR010953">
    <property type="entry name" value="Citrate_synthase_typ-I"/>
</dbReference>
<dbReference type="InterPro" id="IPR002020">
    <property type="entry name" value="Citrate_synthase"/>
</dbReference>
<dbReference type="RefSeq" id="WP_128189928.1">
    <property type="nucleotide sequence ID" value="NZ_VOIR01000014.1"/>
</dbReference>
<dbReference type="PIRSF" id="PIRSF001369">
    <property type="entry name" value="Citrate_synth"/>
    <property type="match status" value="1"/>
</dbReference>
<dbReference type="InterPro" id="IPR016143">
    <property type="entry name" value="Citrate_synth-like_sm_a-sub"/>
</dbReference>
<dbReference type="CDD" id="cd06114">
    <property type="entry name" value="EcCS_like"/>
    <property type="match status" value="1"/>
</dbReference>
<dbReference type="AlphaFoldDB" id="A0A5M8QAW5"/>
<gene>
    <name evidence="11" type="ORF">FQ330_08265</name>
</gene>
<evidence type="ECO:0000256" key="7">
    <source>
        <dbReference type="PIRNR" id="PIRNR001369"/>
    </source>
</evidence>
<sequence length="418" mass="47018">MTLQHDGRSTELQVLEASDGRSAIDVSKLTRDTGLTALDYGFVNTSATRSSITYIDGDEGILRYRGYPIEELAEQKTFLDVAHLLIYGELPSEDELAGFDQRVRRHTLLHEDLRRFFDALPRDAHPMSALSSAVSALSTYYEHDHDPRDADKVDKQTIRLLAKMPVIAAYAHKKSIGQAFLYPDNSLSFVENYLKLNFGIQAEEYIQNPVMVRALERLLILHADHEQNASTSTVRLVGSTDANLFASVSAGIHALSGPLHGGANEAVLAMLRGIRDSGDGVERFVERVKRKEQGVKLMGFGHRVYKNYDPRAKLVKASAEEVLAQLGVRDPLLDIAQELEQVALADDYFKERKLYPNVDFYTGVIYKAMGFPERMFTVLFAIGRLPGWIAHWREMMLDPQTKIGRPQQLYVGPTERHI</sequence>
<dbReference type="PANTHER" id="PTHR42871:SF1">
    <property type="entry name" value="CITRATE SYNTHASE"/>
    <property type="match status" value="1"/>
</dbReference>
<dbReference type="NCBIfam" id="NF004126">
    <property type="entry name" value="PRK05614.1"/>
    <property type="match status" value="1"/>
</dbReference>
<evidence type="ECO:0000256" key="1">
    <source>
        <dbReference type="ARBA" id="ARBA00004751"/>
    </source>
</evidence>
<dbReference type="InterPro" id="IPR024176">
    <property type="entry name" value="Citrate_synthase_bac-typ"/>
</dbReference>
<dbReference type="NCBIfam" id="TIGR01798">
    <property type="entry name" value="cit_synth_I"/>
    <property type="match status" value="1"/>
</dbReference>
<dbReference type="OrthoDB" id="9800864at2"/>
<comment type="catalytic activity">
    <reaction evidence="5 9">
        <text>oxaloacetate + acetyl-CoA + H2O = citrate + CoA + H(+)</text>
        <dbReference type="Rhea" id="RHEA:16845"/>
        <dbReference type="ChEBI" id="CHEBI:15377"/>
        <dbReference type="ChEBI" id="CHEBI:15378"/>
        <dbReference type="ChEBI" id="CHEBI:16452"/>
        <dbReference type="ChEBI" id="CHEBI:16947"/>
        <dbReference type="ChEBI" id="CHEBI:57287"/>
        <dbReference type="ChEBI" id="CHEBI:57288"/>
        <dbReference type="EC" id="2.3.3.16"/>
    </reaction>
</comment>
<evidence type="ECO:0000256" key="9">
    <source>
        <dbReference type="RuleBase" id="RU003370"/>
    </source>
</evidence>
<protein>
    <recommendedName>
        <fullName evidence="6 7">Citrate synthase</fullName>
    </recommendedName>
</protein>
<dbReference type="FunFam" id="1.10.230.10:FF:000002">
    <property type="entry name" value="Citrate synthase"/>
    <property type="match status" value="1"/>
</dbReference>
<accession>A0A5M8QAW5</accession>
<keyword evidence="12" id="KW-1185">Reference proteome</keyword>
<keyword evidence="3 9" id="KW-0816">Tricarboxylic acid cycle</keyword>
<dbReference type="Gene3D" id="2.20.28.60">
    <property type="match status" value="1"/>
</dbReference>
<evidence type="ECO:0000256" key="4">
    <source>
        <dbReference type="ARBA" id="ARBA00022679"/>
    </source>
</evidence>
<evidence type="ECO:0000256" key="8">
    <source>
        <dbReference type="PIRSR" id="PIRSR001369-1"/>
    </source>
</evidence>
<dbReference type="UniPathway" id="UPA00223">
    <property type="reaction ID" value="UER00717"/>
</dbReference>
<dbReference type="GO" id="GO:0006099">
    <property type="term" value="P:tricarboxylic acid cycle"/>
    <property type="evidence" value="ECO:0007669"/>
    <property type="project" value="UniProtKB-UniRule"/>
</dbReference>
<dbReference type="SUPFAM" id="SSF48256">
    <property type="entry name" value="Citrate synthase"/>
    <property type="match status" value="1"/>
</dbReference>
<evidence type="ECO:0000313" key="12">
    <source>
        <dbReference type="Proteomes" id="UP000323221"/>
    </source>
</evidence>
<dbReference type="Gene3D" id="1.10.580.10">
    <property type="entry name" value="Citrate Synthase, domain 1"/>
    <property type="match status" value="1"/>
</dbReference>
<feature type="active site" evidence="8">
    <location>
        <position position="302"/>
    </location>
</feature>
<dbReference type="Gene3D" id="1.10.230.10">
    <property type="entry name" value="Cytochrome P450-Terp, domain 2"/>
    <property type="match status" value="1"/>
</dbReference>
<dbReference type="InterPro" id="IPR036969">
    <property type="entry name" value="Citrate_synthase_sf"/>
</dbReference>
<comment type="pathway">
    <text evidence="1 9">Carbohydrate metabolism; tricarboxylic acid cycle; isocitrate from oxaloacetate: step 1/2.</text>
</comment>
<reference evidence="11 12" key="1">
    <citation type="submission" date="2019-08" db="EMBL/GenBank/DDBJ databases">
        <title>Agrococcus lahaulensis sp. nov., isolated from a cold desert of the Indian Himalayas.</title>
        <authorList>
            <person name="Qu J.H."/>
        </authorList>
    </citation>
    <scope>NUCLEOTIDE SEQUENCE [LARGE SCALE GENOMIC DNA]</scope>
    <source>
        <strain evidence="11 12">NS18</strain>
    </source>
</reference>
<keyword evidence="4 7" id="KW-0808">Transferase</keyword>
<dbReference type="PROSITE" id="PS00480">
    <property type="entry name" value="CITRATE_SYNTHASE"/>
    <property type="match status" value="1"/>
</dbReference>
<evidence type="ECO:0000256" key="10">
    <source>
        <dbReference type="RuleBase" id="RU003406"/>
    </source>
</evidence>
<dbReference type="Pfam" id="PF00285">
    <property type="entry name" value="Citrate_synt"/>
    <property type="match status" value="1"/>
</dbReference>
<proteinExistence type="inferred from homology"/>
<comment type="caution">
    <text evidence="11">The sequence shown here is derived from an EMBL/GenBank/DDBJ whole genome shotgun (WGS) entry which is preliminary data.</text>
</comment>